<protein>
    <recommendedName>
        <fullName evidence="3">SprT-like domain-containing protein</fullName>
    </recommendedName>
</protein>
<name>A0ABR0EU16_ZASCE</name>
<proteinExistence type="predicted"/>
<comment type="caution">
    <text evidence="1">The sequence shown here is derived from an EMBL/GenBank/DDBJ whole genome shotgun (WGS) entry which is preliminary data.</text>
</comment>
<evidence type="ECO:0000313" key="2">
    <source>
        <dbReference type="Proteomes" id="UP001305779"/>
    </source>
</evidence>
<gene>
    <name evidence="1" type="ORF">PRZ48_005239</name>
</gene>
<sequence>MPSLFSDEYLHTIEAEGYHIRPKIRGVNGALAEWHEVRQKLHEPDKPLNLPSPTQMKQIIHIFSRIFFFGKLERIEFEWRPHLYRTIRPNTFGWTFPAEEDNEDTRYLYKIEIDPADLHVESNTPDHFTYLISILLHECVHAFLFMYSCCCEKCAHPRCQATSSQVVGLNKHGMAFLRILSFVEGYAQGKILDKMNTALCDSLEREVEEQGCFLTLDDVAYFHEDRRAEFQRIVRENMPGLAWIKTLQGMAGLPARLVDLMYHYYTK</sequence>
<accession>A0ABR0EU16</accession>
<evidence type="ECO:0008006" key="3">
    <source>
        <dbReference type="Google" id="ProtNLM"/>
    </source>
</evidence>
<reference evidence="1 2" key="1">
    <citation type="journal article" date="2023" name="G3 (Bethesda)">
        <title>A chromosome-level genome assembly of Zasmidium syzygii isolated from banana leaves.</title>
        <authorList>
            <person name="van Westerhoven A.C."/>
            <person name="Mehrabi R."/>
            <person name="Talebi R."/>
            <person name="Steentjes M.B.F."/>
            <person name="Corcolon B."/>
            <person name="Chong P.A."/>
            <person name="Kema G.H.J."/>
            <person name="Seidl M.F."/>
        </authorList>
    </citation>
    <scope>NUCLEOTIDE SEQUENCE [LARGE SCALE GENOMIC DNA]</scope>
    <source>
        <strain evidence="1 2">P124</strain>
    </source>
</reference>
<keyword evidence="2" id="KW-1185">Reference proteome</keyword>
<dbReference type="EMBL" id="JAXOVC010000003">
    <property type="protein sequence ID" value="KAK4504323.1"/>
    <property type="molecule type" value="Genomic_DNA"/>
</dbReference>
<evidence type="ECO:0000313" key="1">
    <source>
        <dbReference type="EMBL" id="KAK4504323.1"/>
    </source>
</evidence>
<organism evidence="1 2">
    <name type="scientific">Zasmidium cellare</name>
    <name type="common">Wine cellar mold</name>
    <name type="synonym">Racodium cellare</name>
    <dbReference type="NCBI Taxonomy" id="395010"/>
    <lineage>
        <taxon>Eukaryota</taxon>
        <taxon>Fungi</taxon>
        <taxon>Dikarya</taxon>
        <taxon>Ascomycota</taxon>
        <taxon>Pezizomycotina</taxon>
        <taxon>Dothideomycetes</taxon>
        <taxon>Dothideomycetidae</taxon>
        <taxon>Mycosphaerellales</taxon>
        <taxon>Mycosphaerellaceae</taxon>
        <taxon>Zasmidium</taxon>
    </lineage>
</organism>
<dbReference type="Proteomes" id="UP001305779">
    <property type="component" value="Unassembled WGS sequence"/>
</dbReference>